<dbReference type="EMBL" id="CADIJQ010000001">
    <property type="protein sequence ID" value="CAB3680936.1"/>
    <property type="molecule type" value="Genomic_DNA"/>
</dbReference>
<reference evidence="1 2" key="1">
    <citation type="submission" date="2020-04" db="EMBL/GenBank/DDBJ databases">
        <authorList>
            <person name="De Canck E."/>
        </authorList>
    </citation>
    <scope>NUCLEOTIDE SEQUENCE [LARGE SCALE GENOMIC DNA]</scope>
    <source>
        <strain evidence="1 2">LMG 3441</strain>
    </source>
</reference>
<sequence length="141" mass="15741">MSGAMARNKGAAYERKVANMLTEATGKVWRRRVRNAADDSDVVADDPAFARISIECKHANTLCLPAWWRQAQQQAGEQGVPVLIYRQTGARGESVMVDAHDVNPKIFPVRGRHTVTLGWEAAMQWMREMLPAKVTFSPGIY</sequence>
<gene>
    <name evidence="1" type="ORF">LMG3441_01589</name>
</gene>
<evidence type="ECO:0008006" key="3">
    <source>
        <dbReference type="Google" id="ProtNLM"/>
    </source>
</evidence>
<keyword evidence="2" id="KW-1185">Reference proteome</keyword>
<evidence type="ECO:0000313" key="2">
    <source>
        <dbReference type="Proteomes" id="UP000494269"/>
    </source>
</evidence>
<dbReference type="InterPro" id="IPR056931">
    <property type="entry name" value="D14-like"/>
</dbReference>
<evidence type="ECO:0000313" key="1">
    <source>
        <dbReference type="EMBL" id="CAB3680936.1"/>
    </source>
</evidence>
<dbReference type="AlphaFoldDB" id="A0A6S6ZQY6"/>
<dbReference type="Proteomes" id="UP000494269">
    <property type="component" value="Unassembled WGS sequence"/>
</dbReference>
<accession>A0A6S6ZQY6</accession>
<name>A0A6S6ZQY6_9BURK</name>
<protein>
    <recommendedName>
        <fullName evidence="3">Holliday junction resolvase</fullName>
    </recommendedName>
</protein>
<organism evidence="1 2">
    <name type="scientific">Achromobacter kerstersii</name>
    <dbReference type="NCBI Taxonomy" id="1353890"/>
    <lineage>
        <taxon>Bacteria</taxon>
        <taxon>Pseudomonadati</taxon>
        <taxon>Pseudomonadota</taxon>
        <taxon>Betaproteobacteria</taxon>
        <taxon>Burkholderiales</taxon>
        <taxon>Alcaligenaceae</taxon>
        <taxon>Achromobacter</taxon>
    </lineage>
</organism>
<proteinExistence type="predicted"/>
<dbReference type="Pfam" id="PF24608">
    <property type="entry name" value="PDDEXK_15"/>
    <property type="match status" value="1"/>
</dbReference>